<dbReference type="Pfam" id="PF08031">
    <property type="entry name" value="BBE"/>
    <property type="match status" value="1"/>
</dbReference>
<evidence type="ECO:0000313" key="6">
    <source>
        <dbReference type="EMBL" id="KAK4184233.1"/>
    </source>
</evidence>
<evidence type="ECO:0000313" key="7">
    <source>
        <dbReference type="Proteomes" id="UP001302126"/>
    </source>
</evidence>
<dbReference type="Gene3D" id="3.30.465.10">
    <property type="match status" value="2"/>
</dbReference>
<dbReference type="PANTHER" id="PTHR13878">
    <property type="entry name" value="GULONOLACTONE OXIDASE"/>
    <property type="match status" value="1"/>
</dbReference>
<dbReference type="EMBL" id="MU864498">
    <property type="protein sequence ID" value="KAK4184233.1"/>
    <property type="molecule type" value="Genomic_DNA"/>
</dbReference>
<feature type="domain" description="FAD-binding PCMH-type" evidence="5">
    <location>
        <begin position="138"/>
        <end position="317"/>
    </location>
</feature>
<dbReference type="InterPro" id="IPR036318">
    <property type="entry name" value="FAD-bd_PCMH-like_sf"/>
</dbReference>
<dbReference type="InterPro" id="IPR016169">
    <property type="entry name" value="FAD-bd_PCMH_sub2"/>
</dbReference>
<evidence type="ECO:0000256" key="1">
    <source>
        <dbReference type="ARBA" id="ARBA00005466"/>
    </source>
</evidence>
<dbReference type="Pfam" id="PF01565">
    <property type="entry name" value="FAD_binding_4"/>
    <property type="match status" value="1"/>
</dbReference>
<evidence type="ECO:0000256" key="3">
    <source>
        <dbReference type="SAM" id="MobiDB-lite"/>
    </source>
</evidence>
<dbReference type="PROSITE" id="PS51387">
    <property type="entry name" value="FAD_PCMH"/>
    <property type="match status" value="1"/>
</dbReference>
<sequence>MRPLISITFILFSHVLRSLALRPNEAQLELSPAAAFPSRPQPQPRCKSFPGDSSWPSPADWNSLNQTLGDVLLNRLPPAAVCYPSSPNFNQEACNFLLNNATRTTFYFDDPITVQAQWPQGLTCPLSRNIGANATCTQGGFPVYVVNATTPRHVQAAVNFARNKNIRLIIKNTGHDSSGRNIGAGSLSVWTHYLKGFEFYPDYKQPGPGGGYRGPAAWVGAGLQVWEAFEQAVRYNITLPAASCLTVGSYGGWIGGGGHSPLSSKYGLGVDQVLELKVVTADGRYLTANPGENGDLFFALRGGGPIITSAIVKAHPPINLTIASFNFNLGTSPSTPIPSPNPTIVNSTAFWAGFNAVFAFGITTVDAGGYLWTNALPSGPGFSMQVRVQLPGFSPSEALTFLQPLISQLNVLGIPVGNLTQPTTELYSAQTASRGGGSSPGGYFASRLFPRKAYTDPSLFAAAMSAARATVEAGYTFHGLNLSPTLQAAGNPRQKPGVNPVWRDAVMHADVFGFGNINLGTASDQEVAAAVERLHALMEPLKQATPGGGAYVNEADPVEPDWQRSFYGGNYGRLREIKERRDPWGVFWAPTTPGSEGWRVEGTGGVLWRQNGRLCRT</sequence>
<reference evidence="6" key="2">
    <citation type="submission" date="2023-05" db="EMBL/GenBank/DDBJ databases">
        <authorList>
            <consortium name="Lawrence Berkeley National Laboratory"/>
            <person name="Steindorff A."/>
            <person name="Hensen N."/>
            <person name="Bonometti L."/>
            <person name="Westerberg I."/>
            <person name="Brannstrom I.O."/>
            <person name="Guillou S."/>
            <person name="Cros-Aarteil S."/>
            <person name="Calhoun S."/>
            <person name="Haridas S."/>
            <person name="Kuo A."/>
            <person name="Mondo S."/>
            <person name="Pangilinan J."/>
            <person name="Riley R."/>
            <person name="Labutti K."/>
            <person name="Andreopoulos B."/>
            <person name="Lipzen A."/>
            <person name="Chen C."/>
            <person name="Yanf M."/>
            <person name="Daum C."/>
            <person name="Ng V."/>
            <person name="Clum A."/>
            <person name="Ohm R."/>
            <person name="Martin F."/>
            <person name="Silar P."/>
            <person name="Natvig D."/>
            <person name="Lalanne C."/>
            <person name="Gautier V."/>
            <person name="Ament-Velasquez S.L."/>
            <person name="Kruys A."/>
            <person name="Hutchinson M.I."/>
            <person name="Powell A.J."/>
            <person name="Barry K."/>
            <person name="Miller A.N."/>
            <person name="Grigoriev I.V."/>
            <person name="Debuchy R."/>
            <person name="Gladieux P."/>
            <person name="Thoren M.H."/>
            <person name="Johannesson H."/>
        </authorList>
    </citation>
    <scope>NUCLEOTIDE SEQUENCE</scope>
    <source>
        <strain evidence="6">PSN309</strain>
    </source>
</reference>
<feature type="region of interest" description="Disordered" evidence="3">
    <location>
        <begin position="32"/>
        <end position="54"/>
    </location>
</feature>
<dbReference type="AlphaFoldDB" id="A0AAN6WLB4"/>
<evidence type="ECO:0000256" key="2">
    <source>
        <dbReference type="ARBA" id="ARBA00023002"/>
    </source>
</evidence>
<gene>
    <name evidence="6" type="ORF">QBC35DRAFT_441806</name>
</gene>
<keyword evidence="7" id="KW-1185">Reference proteome</keyword>
<dbReference type="InterPro" id="IPR006094">
    <property type="entry name" value="Oxid_FAD_bind_N"/>
</dbReference>
<dbReference type="InterPro" id="IPR012951">
    <property type="entry name" value="BBE"/>
</dbReference>
<dbReference type="PANTHER" id="PTHR13878:SF91">
    <property type="entry name" value="FAD BINDING DOMAIN PROTEIN (AFU_ORTHOLOGUE AFUA_6G12070)-RELATED"/>
    <property type="match status" value="1"/>
</dbReference>
<dbReference type="Gene3D" id="3.40.462.20">
    <property type="match status" value="1"/>
</dbReference>
<dbReference type="GO" id="GO:0016491">
    <property type="term" value="F:oxidoreductase activity"/>
    <property type="evidence" value="ECO:0007669"/>
    <property type="project" value="UniProtKB-KW"/>
</dbReference>
<evidence type="ECO:0000256" key="4">
    <source>
        <dbReference type="SAM" id="SignalP"/>
    </source>
</evidence>
<comment type="caution">
    <text evidence="6">The sequence shown here is derived from an EMBL/GenBank/DDBJ whole genome shotgun (WGS) entry which is preliminary data.</text>
</comment>
<name>A0AAN6WLB4_9PEZI</name>
<keyword evidence="4" id="KW-0732">Signal</keyword>
<proteinExistence type="inferred from homology"/>
<comment type="similarity">
    <text evidence="1">Belongs to the oxygen-dependent FAD-linked oxidoreductase family.</text>
</comment>
<dbReference type="GO" id="GO:0071949">
    <property type="term" value="F:FAD binding"/>
    <property type="evidence" value="ECO:0007669"/>
    <property type="project" value="InterPro"/>
</dbReference>
<reference evidence="6" key="1">
    <citation type="journal article" date="2023" name="Mol. Phylogenet. Evol.">
        <title>Genome-scale phylogeny and comparative genomics of the fungal order Sordariales.</title>
        <authorList>
            <person name="Hensen N."/>
            <person name="Bonometti L."/>
            <person name="Westerberg I."/>
            <person name="Brannstrom I.O."/>
            <person name="Guillou S."/>
            <person name="Cros-Aarteil S."/>
            <person name="Calhoun S."/>
            <person name="Haridas S."/>
            <person name="Kuo A."/>
            <person name="Mondo S."/>
            <person name="Pangilinan J."/>
            <person name="Riley R."/>
            <person name="LaButti K."/>
            <person name="Andreopoulos B."/>
            <person name="Lipzen A."/>
            <person name="Chen C."/>
            <person name="Yan M."/>
            <person name="Daum C."/>
            <person name="Ng V."/>
            <person name="Clum A."/>
            <person name="Steindorff A."/>
            <person name="Ohm R.A."/>
            <person name="Martin F."/>
            <person name="Silar P."/>
            <person name="Natvig D.O."/>
            <person name="Lalanne C."/>
            <person name="Gautier V."/>
            <person name="Ament-Velasquez S.L."/>
            <person name="Kruys A."/>
            <person name="Hutchinson M.I."/>
            <person name="Powell A.J."/>
            <person name="Barry K."/>
            <person name="Miller A.N."/>
            <person name="Grigoriev I.V."/>
            <person name="Debuchy R."/>
            <person name="Gladieux P."/>
            <person name="Hiltunen Thoren M."/>
            <person name="Johannesson H."/>
        </authorList>
    </citation>
    <scope>NUCLEOTIDE SEQUENCE</scope>
    <source>
        <strain evidence="6">PSN309</strain>
    </source>
</reference>
<accession>A0AAN6WLB4</accession>
<feature type="chain" id="PRO_5042881333" description="FAD-binding PCMH-type domain-containing protein" evidence="4">
    <location>
        <begin position="21"/>
        <end position="617"/>
    </location>
</feature>
<keyword evidence="2" id="KW-0560">Oxidoreductase</keyword>
<protein>
    <recommendedName>
        <fullName evidence="5">FAD-binding PCMH-type domain-containing protein</fullName>
    </recommendedName>
</protein>
<evidence type="ECO:0000259" key="5">
    <source>
        <dbReference type="PROSITE" id="PS51387"/>
    </source>
</evidence>
<feature type="signal peptide" evidence="4">
    <location>
        <begin position="1"/>
        <end position="20"/>
    </location>
</feature>
<dbReference type="InterPro" id="IPR050432">
    <property type="entry name" value="FAD-linked_Oxidoreductases_BP"/>
</dbReference>
<dbReference type="InterPro" id="IPR016166">
    <property type="entry name" value="FAD-bd_PCMH"/>
</dbReference>
<dbReference type="Proteomes" id="UP001302126">
    <property type="component" value="Unassembled WGS sequence"/>
</dbReference>
<dbReference type="SUPFAM" id="SSF56176">
    <property type="entry name" value="FAD-binding/transporter-associated domain-like"/>
    <property type="match status" value="1"/>
</dbReference>
<organism evidence="6 7">
    <name type="scientific">Podospora australis</name>
    <dbReference type="NCBI Taxonomy" id="1536484"/>
    <lineage>
        <taxon>Eukaryota</taxon>
        <taxon>Fungi</taxon>
        <taxon>Dikarya</taxon>
        <taxon>Ascomycota</taxon>
        <taxon>Pezizomycotina</taxon>
        <taxon>Sordariomycetes</taxon>
        <taxon>Sordariomycetidae</taxon>
        <taxon>Sordariales</taxon>
        <taxon>Podosporaceae</taxon>
        <taxon>Podospora</taxon>
    </lineage>
</organism>